<name>A0AAD3TAZ5_NEPGR</name>
<comment type="caution">
    <text evidence="3">The sequence shown here is derived from an EMBL/GenBank/DDBJ whole genome shotgun (WGS) entry which is preliminary data.</text>
</comment>
<proteinExistence type="predicted"/>
<evidence type="ECO:0000256" key="1">
    <source>
        <dbReference type="SAM" id="MobiDB-lite"/>
    </source>
</evidence>
<feature type="signal peptide" evidence="2">
    <location>
        <begin position="1"/>
        <end position="16"/>
    </location>
</feature>
<evidence type="ECO:0000313" key="4">
    <source>
        <dbReference type="Proteomes" id="UP001279734"/>
    </source>
</evidence>
<gene>
    <name evidence="3" type="ORF">Nepgr_027214</name>
</gene>
<dbReference type="AlphaFoldDB" id="A0AAD3TAZ5"/>
<accession>A0AAD3TAZ5</accession>
<keyword evidence="4" id="KW-1185">Reference proteome</keyword>
<evidence type="ECO:0000256" key="2">
    <source>
        <dbReference type="SAM" id="SignalP"/>
    </source>
</evidence>
<dbReference type="Proteomes" id="UP001279734">
    <property type="component" value="Unassembled WGS sequence"/>
</dbReference>
<evidence type="ECO:0000313" key="3">
    <source>
        <dbReference type="EMBL" id="GMH25371.1"/>
    </source>
</evidence>
<feature type="region of interest" description="Disordered" evidence="1">
    <location>
        <begin position="127"/>
        <end position="153"/>
    </location>
</feature>
<feature type="chain" id="PRO_5041934733" evidence="2">
    <location>
        <begin position="17"/>
        <end position="259"/>
    </location>
</feature>
<keyword evidence="2" id="KW-0732">Signal</keyword>
<dbReference type="EMBL" id="BSYO01000029">
    <property type="protein sequence ID" value="GMH25371.1"/>
    <property type="molecule type" value="Genomic_DNA"/>
</dbReference>
<organism evidence="3 4">
    <name type="scientific">Nepenthes gracilis</name>
    <name type="common">Slender pitcher plant</name>
    <dbReference type="NCBI Taxonomy" id="150966"/>
    <lineage>
        <taxon>Eukaryota</taxon>
        <taxon>Viridiplantae</taxon>
        <taxon>Streptophyta</taxon>
        <taxon>Embryophyta</taxon>
        <taxon>Tracheophyta</taxon>
        <taxon>Spermatophyta</taxon>
        <taxon>Magnoliopsida</taxon>
        <taxon>eudicotyledons</taxon>
        <taxon>Gunneridae</taxon>
        <taxon>Pentapetalae</taxon>
        <taxon>Caryophyllales</taxon>
        <taxon>Nepenthaceae</taxon>
        <taxon>Nepenthes</taxon>
    </lineage>
</organism>
<feature type="compositionally biased region" description="Basic and acidic residues" evidence="1">
    <location>
        <begin position="141"/>
        <end position="153"/>
    </location>
</feature>
<reference evidence="3" key="1">
    <citation type="submission" date="2023-05" db="EMBL/GenBank/DDBJ databases">
        <title>Nepenthes gracilis genome sequencing.</title>
        <authorList>
            <person name="Fukushima K."/>
        </authorList>
    </citation>
    <scope>NUCLEOTIDE SEQUENCE</scope>
    <source>
        <strain evidence="3">SING2019-196</strain>
    </source>
</reference>
<sequence length="259" mass="28742">MLRWFSLACSLRQWWAADSQFRFSQLMPEPGCVVPGIFAGRGLALGYRLPSVGSVGWSGLSILLNAQRDVGLGMLCCPVGILDVMPVWISAQSDAVRFGFGCMAAGGSGTWGLQSCSSHCSSKNVSPKKSAAFQKPRSPHHTKDRDVKQSAKIRQDITATSAAKLNAKQQERSLLERFNHQESKYILEGSKNDQSKIKPKVQQPRSATFTIQNSRTCPNKQSSNRHHHTDAYRPYKDRAIHILRPKAIQMPYKTKGLTN</sequence>
<protein>
    <submittedName>
        <fullName evidence="3">Uncharacterized protein</fullName>
    </submittedName>
</protein>